<dbReference type="RefSeq" id="WP_146240091.1">
    <property type="nucleotide sequence ID" value="NZ_JACJHR010000016.1"/>
</dbReference>
<sequence>MRGWLDASMVAMTKRAMSKEGEEEARRLVESVRGVPVTPWDEGGGRGSRYDFNIGKDGALEVTSLADEGAEVVLRRASRATTSRPSSRLTRTWLVMVDMPNNFGLTSGTPSSAGWLTGSKTNSWRWSAGASRR</sequence>
<dbReference type="EMBL" id="JACJHR010000016">
    <property type="protein sequence ID" value="MBB2500146.1"/>
    <property type="molecule type" value="Genomic_DNA"/>
</dbReference>
<evidence type="ECO:0000313" key="1">
    <source>
        <dbReference type="EMBL" id="MBB2500146.1"/>
    </source>
</evidence>
<gene>
    <name evidence="1" type="ORF">H5411_13545</name>
</gene>
<organism evidence="1 2">
    <name type="scientific">Amycolatopsis echigonensis</name>
    <dbReference type="NCBI Taxonomy" id="2576905"/>
    <lineage>
        <taxon>Bacteria</taxon>
        <taxon>Bacillati</taxon>
        <taxon>Actinomycetota</taxon>
        <taxon>Actinomycetes</taxon>
        <taxon>Pseudonocardiales</taxon>
        <taxon>Pseudonocardiaceae</taxon>
        <taxon>Amycolatopsis</taxon>
    </lineage>
</organism>
<evidence type="ECO:0000313" key="2">
    <source>
        <dbReference type="Proteomes" id="UP000550260"/>
    </source>
</evidence>
<accession>A0A8E2B2J0</accession>
<name>A0A8E2B2J0_9PSEU</name>
<protein>
    <submittedName>
        <fullName evidence="1">Uncharacterized protein</fullName>
    </submittedName>
</protein>
<dbReference type="AlphaFoldDB" id="A0A8E2B2J0"/>
<comment type="caution">
    <text evidence="1">The sequence shown here is derived from an EMBL/GenBank/DDBJ whole genome shotgun (WGS) entry which is preliminary data.</text>
</comment>
<dbReference type="Proteomes" id="UP000550260">
    <property type="component" value="Unassembled WGS sequence"/>
</dbReference>
<proteinExistence type="predicted"/>
<reference evidence="1 2" key="1">
    <citation type="submission" date="2020-08" db="EMBL/GenBank/DDBJ databases">
        <title>Amycolatopsis echigonensis JCM 21831.</title>
        <authorList>
            <person name="Tedsree N."/>
            <person name="Kuncharoen N."/>
            <person name="Likhitwitayawuid K."/>
            <person name="Tanasupawat S."/>
        </authorList>
    </citation>
    <scope>NUCLEOTIDE SEQUENCE [LARGE SCALE GENOMIC DNA]</scope>
    <source>
        <strain evidence="1 2">JCM 21831</strain>
    </source>
</reference>